<protein>
    <submittedName>
        <fullName evidence="2">HET-domain-containing protein</fullName>
    </submittedName>
</protein>
<dbReference type="Pfam" id="PF06985">
    <property type="entry name" value="HET"/>
    <property type="match status" value="1"/>
</dbReference>
<evidence type="ECO:0000259" key="1">
    <source>
        <dbReference type="Pfam" id="PF06985"/>
    </source>
</evidence>
<dbReference type="EMBL" id="ML978731">
    <property type="protein sequence ID" value="KAF2085351.1"/>
    <property type="molecule type" value="Genomic_DNA"/>
</dbReference>
<comment type="caution">
    <text evidence="2">The sequence shown here is derived from an EMBL/GenBank/DDBJ whole genome shotgun (WGS) entry which is preliminary data.</text>
</comment>
<dbReference type="InterPro" id="IPR010730">
    <property type="entry name" value="HET"/>
</dbReference>
<evidence type="ECO:0000313" key="2">
    <source>
        <dbReference type="EMBL" id="KAF2085351.1"/>
    </source>
</evidence>
<organism evidence="2 3">
    <name type="scientific">Saccharata proteae CBS 121410</name>
    <dbReference type="NCBI Taxonomy" id="1314787"/>
    <lineage>
        <taxon>Eukaryota</taxon>
        <taxon>Fungi</taxon>
        <taxon>Dikarya</taxon>
        <taxon>Ascomycota</taxon>
        <taxon>Pezizomycotina</taxon>
        <taxon>Dothideomycetes</taxon>
        <taxon>Dothideomycetes incertae sedis</taxon>
        <taxon>Botryosphaeriales</taxon>
        <taxon>Saccharataceae</taxon>
        <taxon>Saccharata</taxon>
    </lineage>
</organism>
<dbReference type="PANTHER" id="PTHR24148">
    <property type="entry name" value="ANKYRIN REPEAT DOMAIN-CONTAINING PROTEIN 39 HOMOLOG-RELATED"/>
    <property type="match status" value="1"/>
</dbReference>
<reference evidence="2" key="1">
    <citation type="journal article" date="2020" name="Stud. Mycol.">
        <title>101 Dothideomycetes genomes: a test case for predicting lifestyles and emergence of pathogens.</title>
        <authorList>
            <person name="Haridas S."/>
            <person name="Albert R."/>
            <person name="Binder M."/>
            <person name="Bloem J."/>
            <person name="Labutti K."/>
            <person name="Salamov A."/>
            <person name="Andreopoulos B."/>
            <person name="Baker S."/>
            <person name="Barry K."/>
            <person name="Bills G."/>
            <person name="Bluhm B."/>
            <person name="Cannon C."/>
            <person name="Castanera R."/>
            <person name="Culley D."/>
            <person name="Daum C."/>
            <person name="Ezra D."/>
            <person name="Gonzalez J."/>
            <person name="Henrissat B."/>
            <person name="Kuo A."/>
            <person name="Liang C."/>
            <person name="Lipzen A."/>
            <person name="Lutzoni F."/>
            <person name="Magnuson J."/>
            <person name="Mondo S."/>
            <person name="Nolan M."/>
            <person name="Ohm R."/>
            <person name="Pangilinan J."/>
            <person name="Park H.-J."/>
            <person name="Ramirez L."/>
            <person name="Alfaro M."/>
            <person name="Sun H."/>
            <person name="Tritt A."/>
            <person name="Yoshinaga Y."/>
            <person name="Zwiers L.-H."/>
            <person name="Turgeon B."/>
            <person name="Goodwin S."/>
            <person name="Spatafora J."/>
            <person name="Crous P."/>
            <person name="Grigoriev I."/>
        </authorList>
    </citation>
    <scope>NUCLEOTIDE SEQUENCE</scope>
    <source>
        <strain evidence="2">CBS 121410</strain>
    </source>
</reference>
<feature type="non-terminal residue" evidence="2">
    <location>
        <position position="661"/>
    </location>
</feature>
<dbReference type="PANTHER" id="PTHR24148:SF64">
    <property type="entry name" value="HETEROKARYON INCOMPATIBILITY DOMAIN-CONTAINING PROTEIN"/>
    <property type="match status" value="1"/>
</dbReference>
<dbReference type="Proteomes" id="UP000799776">
    <property type="component" value="Unassembled WGS sequence"/>
</dbReference>
<dbReference type="OrthoDB" id="3477286at2759"/>
<evidence type="ECO:0000313" key="3">
    <source>
        <dbReference type="Proteomes" id="UP000799776"/>
    </source>
</evidence>
<accession>A0A9P4LWQ8</accession>
<dbReference type="AlphaFoldDB" id="A0A9P4LWQ8"/>
<keyword evidence="3" id="KW-1185">Reference proteome</keyword>
<proteinExistence type="predicted"/>
<sequence length="661" mass="75648">MAHYNQGRSNATPHYVYEELSSSTSIRILKIQPSSESTDTVICELDEEVFQPGKTSALKYEALSYCWGTAPERKEIKIKKKQMHYPFQVSPNLESALRALRKSVEERFLWIDAICINQNNIDERNQQVTKMDLIYGNAENVCIWLGPGDDRSKLAMDFIKNNVLRLWDFDKLCENIEKSQEWAALITLMKREWFSRRWVVQEIALSRRGTVHCGDEEIDWQAFADAVSLFVEVESATHRLSDVMKMNAEFHHIPNFFGDVSSLGAALLVEATSNLFRKSSETGSKEPLSSLEYLVSRLSAFESTRPHDTIYALLAIAKDTTPGKKGSEGHDENLEGMPRNMKYVVTQWGREKASKQEYNVDYKLPAEDVYKEFIEFAIGKAPGTRALDIICRPWAPPVYEEGEPTIIEDAGLLWMSPARRYAQRVRTAKQLPSWIPSIEGAAFKMGEHPTAGWKMNRRNADALVGLADGTTGQRNYFAAGTRRFDPKKLRFKKGKGFHAMFVEGFIIDKIATKHEKAAGGEIPKNWPRREHWEPVESEPPEEFWRTLVADRGPNGRNPPTFYQRACKEAITRIVKHGIKTKELIDEGRCTIISQFLRRVQEVVWDRCLMRTEDGRLGLIHEEAQEGFEICILYGCSVPVVLQRCVKQPEEISVEKDEDKRQ</sequence>
<name>A0A9P4LWQ8_9PEZI</name>
<dbReference type="InterPro" id="IPR052895">
    <property type="entry name" value="HetReg/Transcr_Mod"/>
</dbReference>
<feature type="domain" description="Heterokaryon incompatibility" evidence="1">
    <location>
        <begin position="60"/>
        <end position="202"/>
    </location>
</feature>
<gene>
    <name evidence="2" type="ORF">K490DRAFT_46949</name>
</gene>